<protein>
    <submittedName>
        <fullName evidence="3">Protein involved in cell fusion and morphogenesis</fullName>
        <ecNumber evidence="3">3.1.3.16</ecNumber>
    </submittedName>
</protein>
<dbReference type="eggNOG" id="KOG0379">
    <property type="taxonomic scope" value="Eukaryota"/>
</dbReference>
<dbReference type="KEGG" id="pic:PICST_52303"/>
<organism evidence="3 4">
    <name type="scientific">Scheffersomyces stipitis (strain ATCC 58785 / CBS 6054 / NBRC 10063 / NRRL Y-11545)</name>
    <name type="common">Yeast</name>
    <name type="synonym">Pichia stipitis</name>
    <dbReference type="NCBI Taxonomy" id="322104"/>
    <lineage>
        <taxon>Eukaryota</taxon>
        <taxon>Fungi</taxon>
        <taxon>Dikarya</taxon>
        <taxon>Ascomycota</taxon>
        <taxon>Saccharomycotina</taxon>
        <taxon>Pichiomycetes</taxon>
        <taxon>Debaryomycetaceae</taxon>
        <taxon>Scheffersomyces</taxon>
    </lineage>
</organism>
<feature type="non-terminal residue" evidence="3">
    <location>
        <position position="1"/>
    </location>
</feature>
<keyword evidence="1" id="KW-0175">Coiled coil</keyword>
<sequence length="970" mass="109676">INVNQTTPWKRFKVFDSPFPRYRHVAASVASEKDEIFLMGGLKEGSVFGDTWTIIPRDEHGTGEATEYIAKNIEIVNHNNPPARVGHSSVLCGNAFIIYGGDTVDTDFNGFPDNNFYLFNINNNKYTIPSHILNKPNGRYGHTIGVISTANNSSRLYLFGGQLENDVFNDLYYFELNSFKSPKAKWELVEPVNNFKPPPLTNHSMCVYKSKIYIFGGVYNNERVSSDLWCYDSSNNKWSQMPTTGNVPLPVNEHSCCIVNDKMYIYGGNDFSGVIYDSLFVLDLNTYVWYKLVESATAQGPGPRCGHSMTYIPRFNKLVVMGGDKNDYINSDADNFDTYENFNGEEIGTMIYELDVNIIDYFLTDKVETSSPVAAAKSVLPKKTAASASNGPSKREENPEGFERHARSFSAGPEDYKTPQASVSPERTRASVYDANINTDKDKFVEVDVPSSSASTRDILAGESRFAESSKYVDSPRNGHSSYRDDYNYAAINEPVVSESREVHHERTSSLPKPVSRFSQEPEEKAILASPASNGGNGHEDSRIKKLVSELSNELTQLKATTKAQMQNATENINRLEQENSSLKANQSTEASGLRRQLQEKNLLIDELKAAVNPRELAIDEDAPQDQNTPVSELNKYKLERLELNNKIIYLEEENALLNDKIVQFQPFMDNQIGELSNFQKIIKAQEEKIERLTAQVKDEEHLRRELNDWQAKYNNLNLEYENYKSIHADDDISDVDEDFASPPDLSGPADSSNRSIVSNATSIRRSKKDISLHLENLVNSWNRRNDLRETSSIASSNPEDNPMVQKLQKQVDDLLKVGKQNELQSSSQIDKLRNDLNEKLVNLKTFEVNYRDALQSVNNTSKALKINQEELNNQKAIMEKLIKENNELKLYKKANKRISSRAPTPVTTDPSGIPEVDEEDEEEVISSVHYNMKVKDLEADLYILKQERDGLKESVTNLQKQLYLAQNSH</sequence>
<dbReference type="Gene3D" id="2.120.10.80">
    <property type="entry name" value="Kelch-type beta propeller"/>
    <property type="match status" value="2"/>
</dbReference>
<evidence type="ECO:0000313" key="4">
    <source>
        <dbReference type="Proteomes" id="UP000002258"/>
    </source>
</evidence>
<dbReference type="STRING" id="322104.A3GFB0"/>
<proteinExistence type="predicted"/>
<feature type="compositionally biased region" description="Basic and acidic residues" evidence="2">
    <location>
        <begin position="499"/>
        <end position="508"/>
    </location>
</feature>
<dbReference type="Proteomes" id="UP000002258">
    <property type="component" value="Chromosome 1"/>
</dbReference>
<reference evidence="3 4" key="1">
    <citation type="journal article" date="2007" name="Nat. Biotechnol.">
        <title>Genome sequence of the lignocellulose-bioconverting and xylose-fermenting yeast Pichia stipitis.</title>
        <authorList>
            <person name="Jeffries T.W."/>
            <person name="Grigoriev I.V."/>
            <person name="Grimwood J."/>
            <person name="Laplaza J.M."/>
            <person name="Aerts A."/>
            <person name="Salamov A."/>
            <person name="Schmutz J."/>
            <person name="Lindquist E."/>
            <person name="Dehal P."/>
            <person name="Shapiro H."/>
            <person name="Jin Y.S."/>
            <person name="Passoth V."/>
            <person name="Richardson P.M."/>
        </authorList>
    </citation>
    <scope>NUCLEOTIDE SEQUENCE [LARGE SCALE GENOMIC DNA]</scope>
    <source>
        <strain evidence="4">ATCC 58785 / CBS 6054 / NBRC 10063 / NRRL Y-11545</strain>
    </source>
</reference>
<dbReference type="OMA" id="WNRIKLQ"/>
<keyword evidence="3" id="KW-0378">Hydrolase</keyword>
<feature type="region of interest" description="Disordered" evidence="2">
    <location>
        <begin position="378"/>
        <end position="429"/>
    </location>
</feature>
<dbReference type="InterPro" id="IPR006652">
    <property type="entry name" value="Kelch_1"/>
</dbReference>
<dbReference type="PANTHER" id="PTHR23244:SF471">
    <property type="entry name" value="GUANINE NUCLEOTIDE-BINDING PROTEIN SUBUNIT BETA 1-RELATED"/>
    <property type="match status" value="1"/>
</dbReference>
<dbReference type="SUPFAM" id="SSF117281">
    <property type="entry name" value="Kelch motif"/>
    <property type="match status" value="1"/>
</dbReference>
<dbReference type="Pfam" id="PF24681">
    <property type="entry name" value="Kelch_KLHDC2_KLHL20_DRC7"/>
    <property type="match status" value="1"/>
</dbReference>
<dbReference type="OrthoDB" id="45365at2759"/>
<feature type="compositionally biased region" description="Polar residues" evidence="2">
    <location>
        <begin position="902"/>
        <end position="911"/>
    </location>
</feature>
<dbReference type="HOGENOM" id="CLU_005472_0_0_1"/>
<dbReference type="InterPro" id="IPR015915">
    <property type="entry name" value="Kelch-typ_b-propeller"/>
</dbReference>
<dbReference type="GO" id="GO:0004722">
    <property type="term" value="F:protein serine/threonine phosphatase activity"/>
    <property type="evidence" value="ECO:0007669"/>
    <property type="project" value="UniProtKB-EC"/>
</dbReference>
<dbReference type="SMART" id="SM00612">
    <property type="entry name" value="Kelch"/>
    <property type="match status" value="2"/>
</dbReference>
<feature type="coiled-coil region" evidence="1">
    <location>
        <begin position="548"/>
        <end position="727"/>
    </location>
</feature>
<gene>
    <name evidence="3" type="primary">KEL2</name>
    <name evidence="3" type="ORF">PICST_52303</name>
</gene>
<dbReference type="FunCoup" id="A3GFB0">
    <property type="interactions" value="551"/>
</dbReference>
<feature type="region of interest" description="Disordered" evidence="2">
    <location>
        <begin position="901"/>
        <end position="920"/>
    </location>
</feature>
<evidence type="ECO:0000256" key="1">
    <source>
        <dbReference type="SAM" id="Coils"/>
    </source>
</evidence>
<dbReference type="EC" id="3.1.3.16" evidence="3"/>
<evidence type="ECO:0000313" key="3">
    <source>
        <dbReference type="EMBL" id="EAZ63316.2"/>
    </source>
</evidence>
<comment type="caution">
    <text evidence="3">The sequence shown here is derived from an EMBL/GenBank/DDBJ whole genome shotgun (WGS) entry which is preliminary data.</text>
</comment>
<dbReference type="PANTHER" id="PTHR23244">
    <property type="entry name" value="KELCH REPEAT DOMAIN"/>
    <property type="match status" value="1"/>
</dbReference>
<dbReference type="InParanoid" id="A3GFB0"/>
<feature type="coiled-coil region" evidence="1">
    <location>
        <begin position="830"/>
        <end position="889"/>
    </location>
</feature>
<dbReference type="RefSeq" id="XP_001387339.2">
    <property type="nucleotide sequence ID" value="XM_001387302.1"/>
</dbReference>
<name>A3GFB0_PICST</name>
<evidence type="ECO:0000256" key="2">
    <source>
        <dbReference type="SAM" id="MobiDB-lite"/>
    </source>
</evidence>
<feature type="compositionally biased region" description="Basic and acidic residues" evidence="2">
    <location>
        <begin position="393"/>
        <end position="406"/>
    </location>
</feature>
<dbReference type="AlphaFoldDB" id="A3GFB0"/>
<feature type="coiled-coil region" evidence="1">
    <location>
        <begin position="935"/>
        <end position="962"/>
    </location>
</feature>
<feature type="region of interest" description="Disordered" evidence="2">
    <location>
        <begin position="499"/>
        <end position="542"/>
    </location>
</feature>
<keyword evidence="4" id="KW-1185">Reference proteome</keyword>
<accession>A3GFB0</accession>
<dbReference type="GeneID" id="4850959"/>
<feature type="region of interest" description="Disordered" evidence="2">
    <location>
        <begin position="735"/>
        <end position="757"/>
    </location>
</feature>
<dbReference type="EMBL" id="AAVQ01000001">
    <property type="protein sequence ID" value="EAZ63316.2"/>
    <property type="molecule type" value="Genomic_DNA"/>
</dbReference>